<dbReference type="AlphaFoldDB" id="A0A8T2QIW9"/>
<feature type="region of interest" description="Disordered" evidence="1">
    <location>
        <begin position="1"/>
        <end position="33"/>
    </location>
</feature>
<accession>A0A8T2QIW9</accession>
<evidence type="ECO:0000313" key="3">
    <source>
        <dbReference type="Proteomes" id="UP000825935"/>
    </source>
</evidence>
<comment type="caution">
    <text evidence="2">The sequence shown here is derived from an EMBL/GenBank/DDBJ whole genome shotgun (WGS) entry which is preliminary data.</text>
</comment>
<evidence type="ECO:0000313" key="2">
    <source>
        <dbReference type="EMBL" id="KAH7283598.1"/>
    </source>
</evidence>
<feature type="compositionally biased region" description="Basic and acidic residues" evidence="1">
    <location>
        <begin position="1"/>
        <end position="12"/>
    </location>
</feature>
<name>A0A8T2QIW9_CERRI</name>
<proteinExistence type="predicted"/>
<sequence length="226" mass="24779">MSIIRREERGKESQGVGAESTDWIKERRDKSPNGNRFAQVATRLQGANQGHRIWNEALVLKLQVTGKCFFTTVLLCIARNQRCPRLQTGSSLNACCAFTTSPHLAYIICQQSSPNNFCVNFSALMDSLNSGTGFQYASKRDTVGCFSAFSQTQGSSENSIICQQSSPNNFCVNFSALMDSLNSGTGFQYASKRDTVGCFSAFSQTQGALAEHAHFEHGLKEALSKQ</sequence>
<dbReference type="Proteomes" id="UP000825935">
    <property type="component" value="Chromosome 34"/>
</dbReference>
<reference evidence="2" key="1">
    <citation type="submission" date="2021-08" db="EMBL/GenBank/DDBJ databases">
        <title>WGS assembly of Ceratopteris richardii.</title>
        <authorList>
            <person name="Marchant D.B."/>
            <person name="Chen G."/>
            <person name="Jenkins J."/>
            <person name="Shu S."/>
            <person name="Leebens-Mack J."/>
            <person name="Grimwood J."/>
            <person name="Schmutz J."/>
            <person name="Soltis P."/>
            <person name="Soltis D."/>
            <person name="Chen Z.-H."/>
        </authorList>
    </citation>
    <scope>NUCLEOTIDE SEQUENCE</scope>
    <source>
        <strain evidence="2">Whitten #5841</strain>
        <tissue evidence="2">Leaf</tissue>
    </source>
</reference>
<feature type="compositionally biased region" description="Basic and acidic residues" evidence="1">
    <location>
        <begin position="22"/>
        <end position="31"/>
    </location>
</feature>
<protein>
    <submittedName>
        <fullName evidence="2">Uncharacterized protein</fullName>
    </submittedName>
</protein>
<dbReference type="EMBL" id="CM035439">
    <property type="protein sequence ID" value="KAH7283598.1"/>
    <property type="molecule type" value="Genomic_DNA"/>
</dbReference>
<evidence type="ECO:0000256" key="1">
    <source>
        <dbReference type="SAM" id="MobiDB-lite"/>
    </source>
</evidence>
<keyword evidence="3" id="KW-1185">Reference proteome</keyword>
<gene>
    <name evidence="2" type="ORF">KP509_34G015300</name>
</gene>
<organism evidence="2 3">
    <name type="scientific">Ceratopteris richardii</name>
    <name type="common">Triangle waterfern</name>
    <dbReference type="NCBI Taxonomy" id="49495"/>
    <lineage>
        <taxon>Eukaryota</taxon>
        <taxon>Viridiplantae</taxon>
        <taxon>Streptophyta</taxon>
        <taxon>Embryophyta</taxon>
        <taxon>Tracheophyta</taxon>
        <taxon>Polypodiopsida</taxon>
        <taxon>Polypodiidae</taxon>
        <taxon>Polypodiales</taxon>
        <taxon>Pteridineae</taxon>
        <taxon>Pteridaceae</taxon>
        <taxon>Parkerioideae</taxon>
        <taxon>Ceratopteris</taxon>
    </lineage>
</organism>